<gene>
    <name evidence="2" type="ORF">GCM10011499_29030</name>
</gene>
<dbReference type="AlphaFoldDB" id="A0A916W0H1"/>
<sequence length="147" mass="15179">MQRILTAAIIGLIFGAGIAISGMINPAKVLNFFDFAGTWDPSLAFVMGGALAVTALGYRFVLKRPAPLFDKSFHLPTSRKMDVPLLGGAAVFGIGWGITGFCPGGAIPALGLGETDAFIFVGAMLGGIALARLVRHAFAKRAATANA</sequence>
<dbReference type="OrthoDB" id="9790409at2"/>
<name>A0A916W0H1_9HYPH</name>
<evidence type="ECO:0000313" key="3">
    <source>
        <dbReference type="Proteomes" id="UP000596977"/>
    </source>
</evidence>
<feature type="transmembrane region" description="Helical" evidence="1">
    <location>
        <begin position="83"/>
        <end position="111"/>
    </location>
</feature>
<dbReference type="Proteomes" id="UP000596977">
    <property type="component" value="Unassembled WGS sequence"/>
</dbReference>
<keyword evidence="3" id="KW-1185">Reference proteome</keyword>
<organism evidence="2 3">
    <name type="scientific">Pelagibacterium lentulum</name>
    <dbReference type="NCBI Taxonomy" id="2029865"/>
    <lineage>
        <taxon>Bacteria</taxon>
        <taxon>Pseudomonadati</taxon>
        <taxon>Pseudomonadota</taxon>
        <taxon>Alphaproteobacteria</taxon>
        <taxon>Hyphomicrobiales</taxon>
        <taxon>Devosiaceae</taxon>
        <taxon>Pelagibacterium</taxon>
    </lineage>
</organism>
<dbReference type="InterPro" id="IPR046513">
    <property type="entry name" value="DUF6691"/>
</dbReference>
<accession>A0A916W0H1</accession>
<dbReference type="EMBL" id="BMKB01000004">
    <property type="protein sequence ID" value="GGA57008.1"/>
    <property type="molecule type" value="Genomic_DNA"/>
</dbReference>
<keyword evidence="1" id="KW-1133">Transmembrane helix</keyword>
<keyword evidence="1" id="KW-0812">Transmembrane</keyword>
<comment type="caution">
    <text evidence="2">The sequence shown here is derived from an EMBL/GenBank/DDBJ whole genome shotgun (WGS) entry which is preliminary data.</text>
</comment>
<reference evidence="2 3" key="1">
    <citation type="journal article" date="2014" name="Int. J. Syst. Evol. Microbiol.">
        <title>Complete genome sequence of Corynebacterium casei LMG S-19264T (=DSM 44701T), isolated from a smear-ripened cheese.</title>
        <authorList>
            <consortium name="US DOE Joint Genome Institute (JGI-PGF)"/>
            <person name="Walter F."/>
            <person name="Albersmeier A."/>
            <person name="Kalinowski J."/>
            <person name="Ruckert C."/>
        </authorList>
    </citation>
    <scope>NUCLEOTIDE SEQUENCE [LARGE SCALE GENOMIC DNA]</scope>
    <source>
        <strain evidence="2 3">CGMCC 1.15896</strain>
    </source>
</reference>
<keyword evidence="1" id="KW-0472">Membrane</keyword>
<proteinExistence type="predicted"/>
<evidence type="ECO:0000313" key="2">
    <source>
        <dbReference type="EMBL" id="GGA57008.1"/>
    </source>
</evidence>
<dbReference type="RefSeq" id="WP_127074098.1">
    <property type="nucleotide sequence ID" value="NZ_BMKB01000004.1"/>
</dbReference>
<dbReference type="Pfam" id="PF20398">
    <property type="entry name" value="DUF6691"/>
    <property type="match status" value="1"/>
</dbReference>
<feature type="transmembrane region" description="Helical" evidence="1">
    <location>
        <begin position="117"/>
        <end position="134"/>
    </location>
</feature>
<evidence type="ECO:0000256" key="1">
    <source>
        <dbReference type="SAM" id="Phobius"/>
    </source>
</evidence>
<protein>
    <submittedName>
        <fullName evidence="2">Membrane protein</fullName>
    </submittedName>
</protein>
<feature type="transmembrane region" description="Helical" evidence="1">
    <location>
        <begin position="43"/>
        <end position="62"/>
    </location>
</feature>